<evidence type="ECO:0000256" key="1">
    <source>
        <dbReference type="SAM" id="MobiDB-lite"/>
    </source>
</evidence>
<sequence length="39" mass="4476">MENAYFHVISPELVRNRDPEPGCDVRESQVGGKYKTPKK</sequence>
<gene>
    <name evidence="2" type="ordered locus">RB2501_13159</name>
</gene>
<evidence type="ECO:0000313" key="3">
    <source>
        <dbReference type="Proteomes" id="UP000009049"/>
    </source>
</evidence>
<dbReference type="HOGENOM" id="CLU_3316212_0_0_10"/>
<feature type="compositionally biased region" description="Basic and acidic residues" evidence="1">
    <location>
        <begin position="17"/>
        <end position="27"/>
    </location>
</feature>
<dbReference type="AlphaFoldDB" id="A4CK79"/>
<dbReference type="Proteomes" id="UP000009049">
    <property type="component" value="Chromosome"/>
</dbReference>
<dbReference type="EMBL" id="CP001712">
    <property type="protein sequence ID" value="EAR15278.1"/>
    <property type="molecule type" value="Genomic_DNA"/>
</dbReference>
<organism evidence="2 3">
    <name type="scientific">Robiginitalea biformata (strain ATCC BAA-864 / DSM 15991 / KCTC 12146 / HTCC2501)</name>
    <dbReference type="NCBI Taxonomy" id="313596"/>
    <lineage>
        <taxon>Bacteria</taxon>
        <taxon>Pseudomonadati</taxon>
        <taxon>Bacteroidota</taxon>
        <taxon>Flavobacteriia</taxon>
        <taxon>Flavobacteriales</taxon>
        <taxon>Flavobacteriaceae</taxon>
        <taxon>Robiginitalea</taxon>
    </lineage>
</organism>
<evidence type="ECO:0000313" key="2">
    <source>
        <dbReference type="EMBL" id="EAR15278.1"/>
    </source>
</evidence>
<proteinExistence type="predicted"/>
<protein>
    <submittedName>
        <fullName evidence="2">Uncharacterized protein</fullName>
    </submittedName>
</protein>
<reference evidence="2 3" key="1">
    <citation type="journal article" date="2009" name="J. Bacteriol.">
        <title>Complete genome sequence of Robiginitalea biformata HTCC2501.</title>
        <authorList>
            <person name="Oh H.M."/>
            <person name="Giovannoni S.J."/>
            <person name="Lee K."/>
            <person name="Ferriera S."/>
            <person name="Johnson J."/>
            <person name="Cho J.C."/>
        </authorList>
    </citation>
    <scope>NUCLEOTIDE SEQUENCE [LARGE SCALE GENOMIC DNA]</scope>
    <source>
        <strain evidence="3">ATCC BAA-864 / HTCC2501 / KCTC 12146</strain>
    </source>
</reference>
<accession>A4CK79</accession>
<feature type="region of interest" description="Disordered" evidence="1">
    <location>
        <begin position="17"/>
        <end position="39"/>
    </location>
</feature>
<keyword evidence="3" id="KW-1185">Reference proteome</keyword>
<dbReference type="KEGG" id="rbi:RB2501_13159"/>
<name>A4CK79_ROBBH</name>